<organism evidence="2 3">
    <name type="scientific">Macrophomina phaseolina (strain MS6)</name>
    <name type="common">Charcoal rot fungus</name>
    <dbReference type="NCBI Taxonomy" id="1126212"/>
    <lineage>
        <taxon>Eukaryota</taxon>
        <taxon>Fungi</taxon>
        <taxon>Dikarya</taxon>
        <taxon>Ascomycota</taxon>
        <taxon>Pezizomycotina</taxon>
        <taxon>Dothideomycetes</taxon>
        <taxon>Dothideomycetes incertae sedis</taxon>
        <taxon>Botryosphaeriales</taxon>
        <taxon>Botryosphaeriaceae</taxon>
        <taxon>Macrophomina</taxon>
    </lineage>
</organism>
<dbReference type="HOGENOM" id="CLU_1532873_0_0_1"/>
<accession>K2S7H7</accession>
<keyword evidence="1" id="KW-0472">Membrane</keyword>
<dbReference type="EMBL" id="AHHD01000075">
    <property type="protein sequence ID" value="EKG20862.1"/>
    <property type="molecule type" value="Genomic_DNA"/>
</dbReference>
<evidence type="ECO:0000256" key="1">
    <source>
        <dbReference type="SAM" id="Phobius"/>
    </source>
</evidence>
<evidence type="ECO:0000313" key="2">
    <source>
        <dbReference type="EMBL" id="EKG20862.1"/>
    </source>
</evidence>
<dbReference type="AlphaFoldDB" id="K2S7H7"/>
<protein>
    <submittedName>
        <fullName evidence="2">Uncharacterized protein</fullName>
    </submittedName>
</protein>
<reference evidence="2 3" key="1">
    <citation type="journal article" date="2012" name="BMC Genomics">
        <title>Tools to kill: Genome of one of the most destructive plant pathogenic fungi Macrophomina phaseolina.</title>
        <authorList>
            <person name="Islam M.S."/>
            <person name="Haque M.S."/>
            <person name="Islam M.M."/>
            <person name="Emdad E.M."/>
            <person name="Halim A."/>
            <person name="Hossen Q.M.M."/>
            <person name="Hossain M.Z."/>
            <person name="Ahmed B."/>
            <person name="Rahim S."/>
            <person name="Rahman M.S."/>
            <person name="Alam M.M."/>
            <person name="Hou S."/>
            <person name="Wan X."/>
            <person name="Saito J.A."/>
            <person name="Alam M."/>
        </authorList>
    </citation>
    <scope>NUCLEOTIDE SEQUENCE [LARGE SCALE GENOMIC DNA]</scope>
    <source>
        <strain evidence="2 3">MS6</strain>
    </source>
</reference>
<dbReference type="InParanoid" id="K2S7H7"/>
<comment type="caution">
    <text evidence="2">The sequence shown here is derived from an EMBL/GenBank/DDBJ whole genome shotgun (WGS) entry which is preliminary data.</text>
</comment>
<name>K2S7H7_MACPH</name>
<feature type="transmembrane region" description="Helical" evidence="1">
    <location>
        <begin position="145"/>
        <end position="161"/>
    </location>
</feature>
<dbReference type="VEuPathDB" id="FungiDB:MPH_01845"/>
<keyword evidence="1" id="KW-0812">Transmembrane</keyword>
<gene>
    <name evidence="2" type="ORF">MPH_01845</name>
</gene>
<evidence type="ECO:0000313" key="3">
    <source>
        <dbReference type="Proteomes" id="UP000007129"/>
    </source>
</evidence>
<keyword evidence="1" id="KW-1133">Transmembrane helix</keyword>
<dbReference type="Proteomes" id="UP000007129">
    <property type="component" value="Unassembled WGS sequence"/>
</dbReference>
<sequence>MDSWRKGHVSASSQKCFCETAVSPTQSRPTIWPLLSSCMPPPYISLVSSTAACICFPPPHRPFCPPIEWASTWHQFSTGLRLQSTRQGSAVCSSSTLFGWPLLGRLLHQNRRESQTLLQRSDSKALQSFECSKKKSQRFGARDEIAALGLIAFPLFQAYLLELKKMKKNDQLSGY</sequence>
<proteinExistence type="predicted"/>